<feature type="transmembrane region" description="Helical" evidence="1">
    <location>
        <begin position="104"/>
        <end position="127"/>
    </location>
</feature>
<protein>
    <recommendedName>
        <fullName evidence="4">DUF4386 domain-containing protein</fullName>
    </recommendedName>
</protein>
<accession>A0ABP8K0T9</accession>
<feature type="transmembrane region" description="Helical" evidence="1">
    <location>
        <begin position="215"/>
        <end position="234"/>
    </location>
</feature>
<feature type="transmembrane region" description="Helical" evidence="1">
    <location>
        <begin position="21"/>
        <end position="41"/>
    </location>
</feature>
<organism evidence="2 3">
    <name type="scientific">Fodinibacter luteus</name>
    <dbReference type="NCBI Taxonomy" id="552064"/>
    <lineage>
        <taxon>Bacteria</taxon>
        <taxon>Bacillati</taxon>
        <taxon>Actinomycetota</taxon>
        <taxon>Actinomycetes</taxon>
        <taxon>Micrococcales</taxon>
        <taxon>Intrasporangiaceae</taxon>
        <taxon>Fodinibacter (ex Wang et al. 2009)</taxon>
    </lineage>
</organism>
<keyword evidence="3" id="KW-1185">Reference proteome</keyword>
<comment type="caution">
    <text evidence="2">The sequence shown here is derived from an EMBL/GenBank/DDBJ whole genome shotgun (WGS) entry which is preliminary data.</text>
</comment>
<keyword evidence="1" id="KW-0472">Membrane</keyword>
<name>A0ABP8K0T9_9MICO</name>
<evidence type="ECO:0000313" key="2">
    <source>
        <dbReference type="EMBL" id="GAA4398956.1"/>
    </source>
</evidence>
<feature type="transmembrane region" description="Helical" evidence="1">
    <location>
        <begin position="184"/>
        <end position="203"/>
    </location>
</feature>
<keyword evidence="1" id="KW-0812">Transmembrane</keyword>
<gene>
    <name evidence="2" type="ORF">GCM10023168_05590</name>
</gene>
<feature type="transmembrane region" description="Helical" evidence="1">
    <location>
        <begin position="152"/>
        <end position="172"/>
    </location>
</feature>
<dbReference type="EMBL" id="BAABGM010000003">
    <property type="protein sequence ID" value="GAA4398956.1"/>
    <property type="molecule type" value="Genomic_DNA"/>
</dbReference>
<dbReference type="Proteomes" id="UP001500945">
    <property type="component" value="Unassembled WGS sequence"/>
</dbReference>
<keyword evidence="1" id="KW-1133">Transmembrane helix</keyword>
<feature type="transmembrane region" description="Helical" evidence="1">
    <location>
        <begin position="72"/>
        <end position="92"/>
    </location>
</feature>
<dbReference type="RefSeq" id="WP_345202016.1">
    <property type="nucleotide sequence ID" value="NZ_BAABGM010000003.1"/>
</dbReference>
<sequence length="237" mass="25589">MTTTPRPTLTLRDSPARERRLTGHAALLGLAMFLASLATFAPESAPDPGTATATVVRRFAIDNAGTIQVNTLAALATIMLLVIFVAILAQQVRQARPASIGPPVMVCLAGVIATQSLFLTAVSSLFARPEQLAGATDETVATLYQVTAVAEWLYTLTILVPCMALIATYSWLALRCQLITRWVCWAGFTIAAAGALTTITHIVPTLQLDTFLFPLFGWWLWPGMIGTASAIRWFRSR</sequence>
<reference evidence="3" key="1">
    <citation type="journal article" date="2019" name="Int. J. Syst. Evol. Microbiol.">
        <title>The Global Catalogue of Microorganisms (GCM) 10K type strain sequencing project: providing services to taxonomists for standard genome sequencing and annotation.</title>
        <authorList>
            <consortium name="The Broad Institute Genomics Platform"/>
            <consortium name="The Broad Institute Genome Sequencing Center for Infectious Disease"/>
            <person name="Wu L."/>
            <person name="Ma J."/>
        </authorList>
    </citation>
    <scope>NUCLEOTIDE SEQUENCE [LARGE SCALE GENOMIC DNA]</scope>
    <source>
        <strain evidence="3">JCM 17809</strain>
    </source>
</reference>
<evidence type="ECO:0008006" key="4">
    <source>
        <dbReference type="Google" id="ProtNLM"/>
    </source>
</evidence>
<proteinExistence type="predicted"/>
<evidence type="ECO:0000313" key="3">
    <source>
        <dbReference type="Proteomes" id="UP001500945"/>
    </source>
</evidence>
<evidence type="ECO:0000256" key="1">
    <source>
        <dbReference type="SAM" id="Phobius"/>
    </source>
</evidence>